<dbReference type="EMBL" id="PHKV01000004">
    <property type="protein sequence ID" value="PKV11991.1"/>
    <property type="molecule type" value="Genomic_DNA"/>
</dbReference>
<gene>
    <name evidence="1" type="ORF">XpruCFBP8353_14065</name>
    <name evidence="2" type="ORF">XpruCFBP8354_14050</name>
</gene>
<keyword evidence="4" id="KW-1185">Reference proteome</keyword>
<comment type="caution">
    <text evidence="1">The sequence shown here is derived from an EMBL/GenBank/DDBJ whole genome shotgun (WGS) entry which is preliminary data.</text>
</comment>
<dbReference type="AlphaFoldDB" id="A0A2N3RHM7"/>
<evidence type="ECO:0000313" key="2">
    <source>
        <dbReference type="EMBL" id="PKV16267.1"/>
    </source>
</evidence>
<proteinExistence type="predicted"/>
<evidence type="ECO:0000313" key="3">
    <source>
        <dbReference type="Proteomes" id="UP000233720"/>
    </source>
</evidence>
<dbReference type="EMBL" id="PHKW01000004">
    <property type="protein sequence ID" value="PKV16267.1"/>
    <property type="molecule type" value="Genomic_DNA"/>
</dbReference>
<evidence type="ECO:0000313" key="1">
    <source>
        <dbReference type="EMBL" id="PKV11991.1"/>
    </source>
</evidence>
<sequence length="88" mass="8956">MDGHRHFDTVSLGPLRGMVFQVSGGDGFAPRGDVAFDAAQGLLVELLGAFRGGGLVFVAASVVGTGHSVFDLAFPCLALGIAMPVLVV</sequence>
<organism evidence="1 3">
    <name type="scientific">Xanthomonas prunicola</name>
    <dbReference type="NCBI Taxonomy" id="2053930"/>
    <lineage>
        <taxon>Bacteria</taxon>
        <taxon>Pseudomonadati</taxon>
        <taxon>Pseudomonadota</taxon>
        <taxon>Gammaproteobacteria</taxon>
        <taxon>Lysobacterales</taxon>
        <taxon>Lysobacteraceae</taxon>
        <taxon>Xanthomonas</taxon>
    </lineage>
</organism>
<evidence type="ECO:0000313" key="4">
    <source>
        <dbReference type="Proteomes" id="UP000233748"/>
    </source>
</evidence>
<protein>
    <submittedName>
        <fullName evidence="1">Uncharacterized protein</fullName>
    </submittedName>
</protein>
<name>A0A2N3RHM7_9XANT</name>
<dbReference type="Proteomes" id="UP000233748">
    <property type="component" value="Unassembled WGS sequence"/>
</dbReference>
<dbReference type="Proteomes" id="UP000233720">
    <property type="component" value="Unassembled WGS sequence"/>
</dbReference>
<reference evidence="3 4" key="1">
    <citation type="submission" date="2017-11" db="EMBL/GenBank/DDBJ databases">
        <title>Xanthomonas prunicola sp. nov., a novel pathogen that affects nectarine (Prunus persica var. nectarine) trees.</title>
        <authorList>
            <person name="Lopez M."/>
            <person name="Lopez-Soriano P."/>
            <person name="Garita-Cambronero J."/>
            <person name="Beltran C."/>
            <person name="Taghouti G."/>
            <person name="Portier P."/>
            <person name="Cubero J."/>
            <person name="Fischer-Le Saux M."/>
            <person name="Marco-Noales E."/>
        </authorList>
    </citation>
    <scope>NUCLEOTIDE SEQUENCE [LARGE SCALE GENOMIC DNA]</scope>
    <source>
        <strain evidence="1 3">CFBP8353</strain>
        <strain evidence="2 4">CFBP8354</strain>
    </source>
</reference>
<accession>A0A2N3RHM7</accession>